<name>A0A0E3U5N2_9BURK</name>
<evidence type="ECO:0000256" key="1">
    <source>
        <dbReference type="ARBA" id="ARBA00008798"/>
    </source>
</evidence>
<dbReference type="GO" id="GO:0001216">
    <property type="term" value="F:DNA-binding transcription activator activity"/>
    <property type="evidence" value="ECO:0007669"/>
    <property type="project" value="InterPro"/>
</dbReference>
<dbReference type="InterPro" id="IPR007634">
    <property type="entry name" value="RNA_pol_sigma_54_DNA-bd"/>
</dbReference>
<dbReference type="PROSITE" id="PS50044">
    <property type="entry name" value="SIGMA54_3"/>
    <property type="match status" value="1"/>
</dbReference>
<dbReference type="PANTHER" id="PTHR32248">
    <property type="entry name" value="RNA POLYMERASE SIGMA-54 FACTOR"/>
    <property type="match status" value="1"/>
</dbReference>
<dbReference type="NCBIfam" id="NF009118">
    <property type="entry name" value="PRK12469.1"/>
    <property type="match status" value="1"/>
</dbReference>
<dbReference type="Proteomes" id="UP000035050">
    <property type="component" value="Chromosome"/>
</dbReference>
<evidence type="ECO:0000256" key="4">
    <source>
        <dbReference type="ARBA" id="ARBA00022695"/>
    </source>
</evidence>
<evidence type="ECO:0000256" key="10">
    <source>
        <dbReference type="SAM" id="MobiDB-lite"/>
    </source>
</evidence>
<evidence type="ECO:0000256" key="3">
    <source>
        <dbReference type="ARBA" id="ARBA00022679"/>
    </source>
</evidence>
<proteinExistence type="inferred from homology"/>
<dbReference type="GO" id="GO:0016987">
    <property type="term" value="F:sigma factor activity"/>
    <property type="evidence" value="ECO:0007669"/>
    <property type="project" value="UniProtKB-KW"/>
</dbReference>
<dbReference type="EMBL" id="CP011253">
    <property type="protein sequence ID" value="AKC69344.1"/>
    <property type="molecule type" value="Genomic_DNA"/>
</dbReference>
<keyword evidence="14" id="KW-1185">Reference proteome</keyword>
<dbReference type="Pfam" id="PF04963">
    <property type="entry name" value="Sigma54_CBD"/>
    <property type="match status" value="1"/>
</dbReference>
<feature type="domain" description="RNA polymerase sigma factor 54 core-binding" evidence="12">
    <location>
        <begin position="135"/>
        <end position="323"/>
    </location>
</feature>
<organism evidence="13 14">
    <name type="scientific">Pandoraea oxalativorans</name>
    <dbReference type="NCBI Taxonomy" id="573737"/>
    <lineage>
        <taxon>Bacteria</taxon>
        <taxon>Pseudomonadati</taxon>
        <taxon>Pseudomonadota</taxon>
        <taxon>Betaproteobacteria</taxon>
        <taxon>Burkholderiales</taxon>
        <taxon>Burkholderiaceae</taxon>
        <taxon>Pandoraea</taxon>
    </lineage>
</organism>
<reference evidence="13" key="1">
    <citation type="submission" date="2016-06" db="EMBL/GenBank/DDBJ databases">
        <title>Pandoraea oxalativorans DSM 23570 Genome Sequencing.</title>
        <authorList>
            <person name="Ee R."/>
            <person name="Lim Y.-L."/>
            <person name="Yong D."/>
            <person name="Yin W.-F."/>
            <person name="Chan K.-G."/>
        </authorList>
    </citation>
    <scope>NUCLEOTIDE SEQUENCE</scope>
    <source>
        <strain evidence="13">DSM 23570</strain>
    </source>
</reference>
<dbReference type="PANTHER" id="PTHR32248:SF4">
    <property type="entry name" value="RNA POLYMERASE SIGMA-54 FACTOR"/>
    <property type="match status" value="1"/>
</dbReference>
<evidence type="ECO:0000256" key="9">
    <source>
        <dbReference type="PIRNR" id="PIRNR000774"/>
    </source>
</evidence>
<evidence type="ECO:0000256" key="5">
    <source>
        <dbReference type="ARBA" id="ARBA00023015"/>
    </source>
</evidence>
<evidence type="ECO:0000313" key="13">
    <source>
        <dbReference type="EMBL" id="AKC69344.1"/>
    </source>
</evidence>
<feature type="compositionally biased region" description="Basic and acidic residues" evidence="10">
    <location>
        <begin position="86"/>
        <end position="102"/>
    </location>
</feature>
<comment type="similarity">
    <text evidence="1 9">Belongs to the sigma-54 factor family.</text>
</comment>
<dbReference type="InterPro" id="IPR038709">
    <property type="entry name" value="RpoN_core-bd_sf"/>
</dbReference>
<feature type="domain" description="RNA polymerase sigma factor 54 DNA-binding" evidence="11">
    <location>
        <begin position="339"/>
        <end position="494"/>
    </location>
</feature>
<dbReference type="Gene3D" id="1.10.10.1330">
    <property type="entry name" value="RNA polymerase sigma-54 factor, core-binding domain"/>
    <property type="match status" value="1"/>
</dbReference>
<dbReference type="NCBIfam" id="NF004595">
    <property type="entry name" value="PRK05932.1-2"/>
    <property type="match status" value="1"/>
</dbReference>
<dbReference type="NCBIfam" id="NF004598">
    <property type="entry name" value="PRK05932.1-5"/>
    <property type="match status" value="1"/>
</dbReference>
<protein>
    <recommendedName>
        <fullName evidence="9">RNA polymerase sigma-54 factor</fullName>
    </recommendedName>
</protein>
<dbReference type="GO" id="GO:0006352">
    <property type="term" value="P:DNA-templated transcription initiation"/>
    <property type="evidence" value="ECO:0007669"/>
    <property type="project" value="InterPro"/>
</dbReference>
<evidence type="ECO:0000313" key="14">
    <source>
        <dbReference type="Proteomes" id="UP000035050"/>
    </source>
</evidence>
<evidence type="ECO:0000256" key="8">
    <source>
        <dbReference type="ARBA" id="ARBA00023163"/>
    </source>
</evidence>
<comment type="function">
    <text evidence="9">Sigma factors are initiation factors that promote the attachment of RNA polymerase to specific initiation sites and are then released.</text>
</comment>
<dbReference type="PIRSF" id="PIRSF000774">
    <property type="entry name" value="RpoN"/>
    <property type="match status" value="1"/>
</dbReference>
<evidence type="ECO:0000259" key="12">
    <source>
        <dbReference type="Pfam" id="PF04963"/>
    </source>
</evidence>
<evidence type="ECO:0000256" key="2">
    <source>
        <dbReference type="ARBA" id="ARBA00022478"/>
    </source>
</evidence>
<dbReference type="OrthoDB" id="9814402at2"/>
<dbReference type="KEGG" id="pox:MB84_07420"/>
<feature type="region of interest" description="Disordered" evidence="10">
    <location>
        <begin position="61"/>
        <end position="138"/>
    </location>
</feature>
<dbReference type="InterPro" id="IPR007046">
    <property type="entry name" value="RNA_pol_sigma_54_core-bd"/>
</dbReference>
<dbReference type="AlphaFoldDB" id="A0A0E3U5N2"/>
<keyword evidence="8 9" id="KW-0804">Transcription</keyword>
<gene>
    <name evidence="13" type="ORF">MB84_07420</name>
</gene>
<dbReference type="PROSITE" id="PS00718">
    <property type="entry name" value="SIGMA54_2"/>
    <property type="match status" value="1"/>
</dbReference>
<dbReference type="Pfam" id="PF04552">
    <property type="entry name" value="Sigma54_DBD"/>
    <property type="match status" value="1"/>
</dbReference>
<keyword evidence="4 9" id="KW-0548">Nucleotidyltransferase</keyword>
<dbReference type="GO" id="GO:0003677">
    <property type="term" value="F:DNA binding"/>
    <property type="evidence" value="ECO:0007669"/>
    <property type="project" value="UniProtKB-KW"/>
</dbReference>
<keyword evidence="5 9" id="KW-0805">Transcription regulation</keyword>
<dbReference type="PROSITE" id="PS00717">
    <property type="entry name" value="SIGMA54_1"/>
    <property type="match status" value="1"/>
</dbReference>
<keyword evidence="6 9" id="KW-0731">Sigma factor</keyword>
<dbReference type="InterPro" id="IPR000394">
    <property type="entry name" value="RNA_pol_sigma_54"/>
</dbReference>
<keyword evidence="3 9" id="KW-0808">Transferase</keyword>
<dbReference type="NCBIfam" id="TIGR02395">
    <property type="entry name" value="rpoN_sigma"/>
    <property type="match status" value="1"/>
</dbReference>
<evidence type="ECO:0000256" key="7">
    <source>
        <dbReference type="ARBA" id="ARBA00023125"/>
    </source>
</evidence>
<dbReference type="PRINTS" id="PR00045">
    <property type="entry name" value="SIGMA54FCT"/>
</dbReference>
<dbReference type="RefSeq" id="WP_046290669.1">
    <property type="nucleotide sequence ID" value="NZ_CP011253.3"/>
</dbReference>
<sequence length="496" mass="55092">MKPTLQLRTSQHLTLTPQLQQSIRLLQLSTLELQQEVEHALTQNPMLEREDDWLAGSVRVGTDGSLRNERGSSSSGSNDNGPDAANGHDEARELDGEARFDDNAPDNGSDWSLNDFARSGSASDDDDNARPQLHVDHPNLREHLLAQLRLTKASPRDRALVEFLIESLDEDGYLGSLLDEIQAEMPEELALETEEINAALALLQSFDPAGVGARSPAECLRLQLQRLPASAVRTLSLRIVTDHLELLAARDYTRLRRLLGVGEDGLRAAHQLIRSLDPFPGSAYGAPQADYVVPDVLVRKQGSGWTAELNPEVMPRLRINEMYARILRNNRNDPGTGNLQQQLQEARWLIKNIQQRFDTILRVAQAIVERQKNFFTHGEIGMRPLVLREIADTLGLHESTISRVTTSKYMLTPFGTFELKYFFGSHVATEAGGAASSTAIRALIKQLIGAEDPQSPLSDSRIAELLAEQGFVVARRTVAKYREAMRIPAVNLRKSL</sequence>
<dbReference type="GO" id="GO:0016779">
    <property type="term" value="F:nucleotidyltransferase activity"/>
    <property type="evidence" value="ECO:0007669"/>
    <property type="project" value="UniProtKB-KW"/>
</dbReference>
<dbReference type="PATRIC" id="fig|573737.6.peg.2327"/>
<keyword evidence="2 9" id="KW-0240">DNA-directed RNA polymerase</keyword>
<dbReference type="Pfam" id="PF00309">
    <property type="entry name" value="Sigma54_AID"/>
    <property type="match status" value="1"/>
</dbReference>
<dbReference type="HOGENOM" id="CLU_020569_0_1_4"/>
<accession>A0A0E3U5N2</accession>
<evidence type="ECO:0000259" key="11">
    <source>
        <dbReference type="Pfam" id="PF04552"/>
    </source>
</evidence>
<dbReference type="Gene3D" id="1.10.10.60">
    <property type="entry name" value="Homeodomain-like"/>
    <property type="match status" value="1"/>
</dbReference>
<evidence type="ECO:0000256" key="6">
    <source>
        <dbReference type="ARBA" id="ARBA00023082"/>
    </source>
</evidence>
<keyword evidence="7 9" id="KW-0238">DNA-binding</keyword>
<dbReference type="GO" id="GO:0000428">
    <property type="term" value="C:DNA-directed RNA polymerase complex"/>
    <property type="evidence" value="ECO:0007669"/>
    <property type="project" value="UniProtKB-KW"/>
</dbReference>